<dbReference type="InterPro" id="IPR009351">
    <property type="entry name" value="AlkZ-like"/>
</dbReference>
<dbReference type="EMBL" id="JACEZT010000001">
    <property type="protein sequence ID" value="MBA5635654.1"/>
    <property type="molecule type" value="Genomic_DNA"/>
</dbReference>
<dbReference type="Pfam" id="PF06224">
    <property type="entry name" value="AlkZ-like"/>
    <property type="match status" value="1"/>
</dbReference>
<accession>A0A7W2I9Y5</accession>
<organism evidence="1 2">
    <name type="scientific">Rugamonas brunnea</name>
    <dbReference type="NCBI Taxonomy" id="2758569"/>
    <lineage>
        <taxon>Bacteria</taxon>
        <taxon>Pseudomonadati</taxon>
        <taxon>Pseudomonadota</taxon>
        <taxon>Betaproteobacteria</taxon>
        <taxon>Burkholderiales</taxon>
        <taxon>Oxalobacteraceae</taxon>
        <taxon>Telluria group</taxon>
        <taxon>Rugamonas</taxon>
    </lineage>
</organism>
<dbReference type="Proteomes" id="UP000534388">
    <property type="component" value="Unassembled WGS sequence"/>
</dbReference>
<proteinExistence type="predicted"/>
<name>A0A7W2I9Y5_9BURK</name>
<dbReference type="AlphaFoldDB" id="A0A7W2I9Y5"/>
<protein>
    <submittedName>
        <fullName evidence="1">Winged helix-turn-helix domain-containing protein</fullName>
    </submittedName>
</protein>
<evidence type="ECO:0000313" key="2">
    <source>
        <dbReference type="Proteomes" id="UP000534388"/>
    </source>
</evidence>
<gene>
    <name evidence="1" type="ORF">H3H37_01080</name>
</gene>
<dbReference type="RefSeq" id="WP_182159184.1">
    <property type="nucleotide sequence ID" value="NZ_JACEZT010000001.1"/>
</dbReference>
<keyword evidence="2" id="KW-1185">Reference proteome</keyword>
<sequence length="427" mass="48375">MTVPTTVPTLTLAAARALHLAAQGLLQPRRRKAVQADVLAAIRQMGVLQIDTIHVVARSPYLVLWSRLGDYPQVWLEQALARGELFEYWAHEACFIPVEDYGLYRHRMIDPGSMGWKYSETWMRERRADVDAVLAHIRAHGPVRSADFERTDGQAGGWWGWKPEKRSLEVLFTAGVLMIARRHNFQRVYDLAERVLPGWDDSRMPSMEQTRRTLVLKAVKALGLARASWISDYFRTRPPRLDPRTLVAEGALLEARVAGWDDPVYVHPDHAGLLEAAAAGALTPTLSTILSPFDPVVWDRRRAQELFGFDYRLECYTPAGQRRYGYFTLPILRRGALVGRVDAKAHRRAGIFELKSLALEPDARLSERFVRDVAAALQRCAQWHGCPCVQVNATVPAQFAPLLRAQLEAQPKHQPNFAQQEQREHTA</sequence>
<evidence type="ECO:0000313" key="1">
    <source>
        <dbReference type="EMBL" id="MBA5635654.1"/>
    </source>
</evidence>
<dbReference type="PANTHER" id="PTHR30528:SF0">
    <property type="entry name" value="CYTOPLASMIC PROTEIN"/>
    <property type="match status" value="1"/>
</dbReference>
<reference evidence="1 2" key="1">
    <citation type="submission" date="2020-07" db="EMBL/GenBank/DDBJ databases">
        <title>Novel species isolated from subtropical streams in China.</title>
        <authorList>
            <person name="Lu H."/>
        </authorList>
    </citation>
    <scope>NUCLEOTIDE SEQUENCE [LARGE SCALE GENOMIC DNA]</scope>
    <source>
        <strain evidence="1 2">LX20W</strain>
    </source>
</reference>
<comment type="caution">
    <text evidence="1">The sequence shown here is derived from an EMBL/GenBank/DDBJ whole genome shotgun (WGS) entry which is preliminary data.</text>
</comment>
<dbReference type="PANTHER" id="PTHR30528">
    <property type="entry name" value="CYTOPLASMIC PROTEIN"/>
    <property type="match status" value="1"/>
</dbReference>